<proteinExistence type="predicted"/>
<name>A0A7X0VCI6_9ACTN</name>
<evidence type="ECO:0000313" key="3">
    <source>
        <dbReference type="EMBL" id="MBB6628258.1"/>
    </source>
</evidence>
<dbReference type="InterPro" id="IPR050791">
    <property type="entry name" value="Aldo-Keto_reductase"/>
</dbReference>
<dbReference type="RefSeq" id="WP_185253337.1">
    <property type="nucleotide sequence ID" value="NZ_JACKXE010000001.1"/>
</dbReference>
<organism evidence="3 4">
    <name type="scientific">Nocardioides luti</name>
    <dbReference type="NCBI Taxonomy" id="2761101"/>
    <lineage>
        <taxon>Bacteria</taxon>
        <taxon>Bacillati</taxon>
        <taxon>Actinomycetota</taxon>
        <taxon>Actinomycetes</taxon>
        <taxon>Propionibacteriales</taxon>
        <taxon>Nocardioidaceae</taxon>
        <taxon>Nocardioides</taxon>
    </lineage>
</organism>
<protein>
    <submittedName>
        <fullName evidence="3">Oxidoreductase</fullName>
    </submittedName>
</protein>
<evidence type="ECO:0000256" key="1">
    <source>
        <dbReference type="ARBA" id="ARBA00023002"/>
    </source>
</evidence>
<dbReference type="InterPro" id="IPR036812">
    <property type="entry name" value="NAD(P)_OxRdtase_dom_sf"/>
</dbReference>
<accession>A0A7X0VCI6</accession>
<feature type="domain" description="NADP-dependent oxidoreductase" evidence="2">
    <location>
        <begin position="9"/>
        <end position="272"/>
    </location>
</feature>
<dbReference type="InterPro" id="IPR023210">
    <property type="entry name" value="NADP_OxRdtase_dom"/>
</dbReference>
<reference evidence="3 4" key="1">
    <citation type="submission" date="2020-08" db="EMBL/GenBank/DDBJ databases">
        <authorList>
            <person name="Seo M.-J."/>
        </authorList>
    </citation>
    <scope>NUCLEOTIDE SEQUENCE [LARGE SCALE GENOMIC DNA]</scope>
    <source>
        <strain evidence="3 4">KIGAM211</strain>
    </source>
</reference>
<dbReference type="PANTHER" id="PTHR43625">
    <property type="entry name" value="AFLATOXIN B1 ALDEHYDE REDUCTASE"/>
    <property type="match status" value="1"/>
</dbReference>
<dbReference type="AlphaFoldDB" id="A0A7X0VCI6"/>
<dbReference type="NCBIfam" id="NF007695">
    <property type="entry name" value="PRK10376.1"/>
    <property type="match status" value="1"/>
</dbReference>
<evidence type="ECO:0000259" key="2">
    <source>
        <dbReference type="Pfam" id="PF00248"/>
    </source>
</evidence>
<keyword evidence="1" id="KW-0560">Oxidoreductase</keyword>
<dbReference type="GO" id="GO:0016491">
    <property type="term" value="F:oxidoreductase activity"/>
    <property type="evidence" value="ECO:0007669"/>
    <property type="project" value="UniProtKB-KW"/>
</dbReference>
<dbReference type="PANTHER" id="PTHR43625:SF40">
    <property type="entry name" value="ALDO-KETO REDUCTASE YAKC [NADP(+)]"/>
    <property type="match status" value="1"/>
</dbReference>
<dbReference type="Pfam" id="PF00248">
    <property type="entry name" value="Aldo_ket_red"/>
    <property type="match status" value="1"/>
</dbReference>
<comment type="caution">
    <text evidence="3">The sequence shown here is derived from an EMBL/GenBank/DDBJ whole genome shotgun (WGS) entry which is preliminary data.</text>
</comment>
<gene>
    <name evidence="3" type="ORF">H5V45_13095</name>
</gene>
<dbReference type="GO" id="GO:0005737">
    <property type="term" value="C:cytoplasm"/>
    <property type="evidence" value="ECO:0007669"/>
    <property type="project" value="TreeGrafter"/>
</dbReference>
<dbReference type="Gene3D" id="3.20.20.100">
    <property type="entry name" value="NADP-dependent oxidoreductase domain"/>
    <property type="match status" value="1"/>
</dbReference>
<dbReference type="Proteomes" id="UP000523955">
    <property type="component" value="Unassembled WGS sequence"/>
</dbReference>
<dbReference type="EMBL" id="JACKXE010000001">
    <property type="protein sequence ID" value="MBB6628258.1"/>
    <property type="molecule type" value="Genomic_DNA"/>
</dbReference>
<sequence>MKRLSDVKRIGYGAMRLSGPHIFGPPADPAEAARVLERAIELGVDHIDTSDYYGPYVTNDLIRETLHPYPSELVLVTKVGARRDDTGAWLPAFSPDEIRQAVHDNLGRLAVERLGAVNLRKMDGHEGSMAEQWTVLADLRSQGLIGDLGLSNVDASEVEELQQIAPVACVQNEYNLAQRRDDAFIDSLNEQGIFYVPFFPLGGFSPLQESTVDQVAAKHGATPMQVALAWLLQRSPNILLIPGTSSVAHLEENMAADRLSLDDEDLHVLDTIGS</sequence>
<keyword evidence="4" id="KW-1185">Reference proteome</keyword>
<dbReference type="SUPFAM" id="SSF51430">
    <property type="entry name" value="NAD(P)-linked oxidoreductase"/>
    <property type="match status" value="1"/>
</dbReference>
<dbReference type="CDD" id="cd19088">
    <property type="entry name" value="AKR_AKR13B1"/>
    <property type="match status" value="1"/>
</dbReference>
<evidence type="ECO:0000313" key="4">
    <source>
        <dbReference type="Proteomes" id="UP000523955"/>
    </source>
</evidence>